<dbReference type="EnsemblMetazoa" id="MESCA007075-RA">
    <property type="protein sequence ID" value="MESCA007075-PA"/>
    <property type="gene ID" value="MESCA007075"/>
</dbReference>
<keyword evidence="3" id="KW-1185">Reference proteome</keyword>
<keyword evidence="1" id="KW-0812">Transmembrane</keyword>
<evidence type="ECO:0000313" key="3">
    <source>
        <dbReference type="Proteomes" id="UP000015102"/>
    </source>
</evidence>
<proteinExistence type="predicted"/>
<keyword evidence="1" id="KW-1133">Transmembrane helix</keyword>
<evidence type="ECO:0000313" key="2">
    <source>
        <dbReference type="EnsemblMetazoa" id="MESCA007075-PA"/>
    </source>
</evidence>
<keyword evidence="1" id="KW-0472">Membrane</keyword>
<organism evidence="2 3">
    <name type="scientific">Megaselia scalaris</name>
    <name type="common">Humpbacked fly</name>
    <name type="synonym">Phora scalaris</name>
    <dbReference type="NCBI Taxonomy" id="36166"/>
    <lineage>
        <taxon>Eukaryota</taxon>
        <taxon>Metazoa</taxon>
        <taxon>Ecdysozoa</taxon>
        <taxon>Arthropoda</taxon>
        <taxon>Hexapoda</taxon>
        <taxon>Insecta</taxon>
        <taxon>Pterygota</taxon>
        <taxon>Neoptera</taxon>
        <taxon>Endopterygota</taxon>
        <taxon>Diptera</taxon>
        <taxon>Brachycera</taxon>
        <taxon>Muscomorpha</taxon>
        <taxon>Platypezoidea</taxon>
        <taxon>Phoridae</taxon>
        <taxon>Megaseliini</taxon>
        <taxon>Megaselia</taxon>
    </lineage>
</organism>
<dbReference type="Proteomes" id="UP000015102">
    <property type="component" value="Unassembled WGS sequence"/>
</dbReference>
<reference evidence="3" key="1">
    <citation type="submission" date="2013-02" db="EMBL/GenBank/DDBJ databases">
        <authorList>
            <person name="Hughes D."/>
        </authorList>
    </citation>
    <scope>NUCLEOTIDE SEQUENCE</scope>
    <source>
        <strain>Durham</strain>
        <strain evidence="3">NC isolate 2 -- Noor lab</strain>
    </source>
</reference>
<dbReference type="AlphaFoldDB" id="T1GTN7"/>
<reference evidence="2" key="2">
    <citation type="submission" date="2015-06" db="UniProtKB">
        <authorList>
            <consortium name="EnsemblMetazoa"/>
        </authorList>
    </citation>
    <scope>IDENTIFICATION</scope>
</reference>
<accession>T1GTN7</accession>
<feature type="transmembrane region" description="Helical" evidence="1">
    <location>
        <begin position="24"/>
        <end position="44"/>
    </location>
</feature>
<dbReference type="STRING" id="36166.T1GTN7"/>
<dbReference type="HOGENOM" id="CLU_2313166_0_0_1"/>
<protein>
    <submittedName>
        <fullName evidence="2">Uncharacterized protein</fullName>
    </submittedName>
</protein>
<evidence type="ECO:0000256" key="1">
    <source>
        <dbReference type="SAM" id="Phobius"/>
    </source>
</evidence>
<name>T1GTN7_MEGSC</name>
<sequence>MDVSTWLRKAREMNIKDQDTQLNIHWYIPFYSLYYILTGLHLNFANSSFGVGRRFRRLNLALKRYYLSNELLEPWVKVSQIPTPAAAAPMTIKNLADMLT</sequence>
<dbReference type="EMBL" id="CAQQ02003180">
    <property type="status" value="NOT_ANNOTATED_CDS"/>
    <property type="molecule type" value="Genomic_DNA"/>
</dbReference>